<gene>
    <name evidence="11" type="ORF">GE061_009368</name>
</gene>
<comment type="catalytic activity">
    <reaction evidence="10">
        <text>L-prolyl-[hypoxia-inducible factor alpha subunit] + 2-oxoglutarate + O2 = trans-4-hydroxy-L-prolyl-[hypoxia-inducible factor alpha subunit] + succinate + CO2</text>
        <dbReference type="Rhea" id="RHEA:48400"/>
        <dbReference type="Rhea" id="RHEA-COMP:12093"/>
        <dbReference type="Rhea" id="RHEA-COMP:12094"/>
        <dbReference type="ChEBI" id="CHEBI:15379"/>
        <dbReference type="ChEBI" id="CHEBI:16526"/>
        <dbReference type="ChEBI" id="CHEBI:16810"/>
        <dbReference type="ChEBI" id="CHEBI:30031"/>
        <dbReference type="ChEBI" id="CHEBI:50342"/>
        <dbReference type="ChEBI" id="CHEBI:61965"/>
        <dbReference type="EC" id="1.14.11.29"/>
    </reaction>
</comment>
<dbReference type="EC" id="1.14.11.29" evidence="9"/>
<dbReference type="GO" id="GO:0160082">
    <property type="term" value="F:hypoxia-inducible factor-proline dioxygenase activity"/>
    <property type="evidence" value="ECO:0007669"/>
    <property type="project" value="UniProtKB-EC"/>
</dbReference>
<proteinExistence type="predicted"/>
<dbReference type="InterPro" id="IPR002893">
    <property type="entry name" value="Znf_MYND"/>
</dbReference>
<comment type="caution">
    <text evidence="11">The sequence shown here is derived from an EMBL/GenBank/DDBJ whole genome shotgun (WGS) entry which is preliminary data.</text>
</comment>
<evidence type="ECO:0000256" key="1">
    <source>
        <dbReference type="ARBA" id="ARBA00001961"/>
    </source>
</evidence>
<organism evidence="11 12">
    <name type="scientific">Apolygus lucorum</name>
    <name type="common">Small green plant bug</name>
    <name type="synonym">Lygocoris lucorum</name>
    <dbReference type="NCBI Taxonomy" id="248454"/>
    <lineage>
        <taxon>Eukaryota</taxon>
        <taxon>Metazoa</taxon>
        <taxon>Ecdysozoa</taxon>
        <taxon>Arthropoda</taxon>
        <taxon>Hexapoda</taxon>
        <taxon>Insecta</taxon>
        <taxon>Pterygota</taxon>
        <taxon>Neoptera</taxon>
        <taxon>Paraneoptera</taxon>
        <taxon>Hemiptera</taxon>
        <taxon>Heteroptera</taxon>
        <taxon>Panheteroptera</taxon>
        <taxon>Cimicomorpha</taxon>
        <taxon>Miridae</taxon>
        <taxon>Mirini</taxon>
        <taxon>Apolygus</taxon>
    </lineage>
</organism>
<evidence type="ECO:0000313" key="12">
    <source>
        <dbReference type="Proteomes" id="UP000466442"/>
    </source>
</evidence>
<dbReference type="SMART" id="SM00702">
    <property type="entry name" value="P4Hc"/>
    <property type="match status" value="1"/>
</dbReference>
<dbReference type="InterPro" id="IPR051559">
    <property type="entry name" value="HIF_prolyl_hydroxylases"/>
</dbReference>
<evidence type="ECO:0000256" key="5">
    <source>
        <dbReference type="ARBA" id="ARBA00022896"/>
    </source>
</evidence>
<reference evidence="11" key="1">
    <citation type="journal article" date="2021" name="Mol. Ecol. Resour.">
        <title>Apolygus lucorum genome provides insights into omnivorousness and mesophyll feeding.</title>
        <authorList>
            <person name="Liu Y."/>
            <person name="Liu H."/>
            <person name="Wang H."/>
            <person name="Huang T."/>
            <person name="Liu B."/>
            <person name="Yang B."/>
            <person name="Yin L."/>
            <person name="Li B."/>
            <person name="Zhang Y."/>
            <person name="Zhang S."/>
            <person name="Jiang F."/>
            <person name="Zhang X."/>
            <person name="Ren Y."/>
            <person name="Wang B."/>
            <person name="Wang S."/>
            <person name="Lu Y."/>
            <person name="Wu K."/>
            <person name="Fan W."/>
            <person name="Wang G."/>
        </authorList>
    </citation>
    <scope>NUCLEOTIDE SEQUENCE</scope>
    <source>
        <strain evidence="11">12Hb</strain>
    </source>
</reference>
<dbReference type="GO" id="GO:0031418">
    <property type="term" value="F:L-ascorbic acid binding"/>
    <property type="evidence" value="ECO:0007669"/>
    <property type="project" value="UniProtKB-KW"/>
</dbReference>
<keyword evidence="7" id="KW-0560">Oxidoreductase</keyword>
<keyword evidence="2" id="KW-0479">Metal-binding</keyword>
<dbReference type="EMBL" id="WIXP02000002">
    <property type="protein sequence ID" value="KAF6214625.1"/>
    <property type="molecule type" value="Genomic_DNA"/>
</dbReference>
<dbReference type="PROSITE" id="PS51471">
    <property type="entry name" value="FE2OG_OXY"/>
    <property type="match status" value="1"/>
</dbReference>
<keyword evidence="4" id="KW-0862">Zinc</keyword>
<evidence type="ECO:0000256" key="4">
    <source>
        <dbReference type="ARBA" id="ARBA00022833"/>
    </source>
</evidence>
<keyword evidence="8" id="KW-0408">Iron</keyword>
<keyword evidence="5" id="KW-0847">Vitamin C</keyword>
<dbReference type="OrthoDB" id="76265at2759"/>
<dbReference type="PANTHER" id="PTHR12907:SF26">
    <property type="entry name" value="HIF PROLYL HYDROXYLASE, ISOFORM C"/>
    <property type="match status" value="1"/>
</dbReference>
<dbReference type="AlphaFoldDB" id="A0A6A4K7W5"/>
<dbReference type="PROSITE" id="PS50865">
    <property type="entry name" value="ZF_MYND_2"/>
    <property type="match status" value="1"/>
</dbReference>
<dbReference type="Pfam" id="PF01753">
    <property type="entry name" value="zf-MYND"/>
    <property type="match status" value="1"/>
</dbReference>
<dbReference type="InterPro" id="IPR005123">
    <property type="entry name" value="Oxoglu/Fe-dep_dioxygenase_dom"/>
</dbReference>
<sequence>MSGAVQRCEQCPASQNLLVCSKCKNAYYCSKEHQTADWRRHKTVCFPTEGPGDVSLLTVTPGQSSSSQPVVREKIQARRRVKQPVSVSPLRPRDEEEASVLGVDQFDVDAVLQEAIGPLLEQTPDYRCNIFPGSEPLVPPMTGEIVSDSSFGQDNFTVQLSNISLDGQFQTVDYDMKIVDEVSRIVVNDMSQYGICVVDNFLGEQSGLAVLKEVMEIYDTGVFKDGELVSNSINRDHKTIRSDQITWLDGTEAVCHNIRMLIAKVDAVVTKANCMVNNGHMGNYTIKSRSKAMVACYPGNGARYVKHVDNPNNDGRCITAIYYLNRKWDVKQHGGLLRIFPSGLNHVADIEPLFDRILFFWSDRRNPHEVQPAYKTRYAITLWYFDDEERNKALESRLHRL</sequence>
<keyword evidence="6" id="KW-0223">Dioxygenase</keyword>
<dbReference type="InterPro" id="IPR044862">
    <property type="entry name" value="Pro_4_hyd_alph_FE2OG_OXY"/>
</dbReference>
<dbReference type="SUPFAM" id="SSF144232">
    <property type="entry name" value="HIT/MYND zinc finger-like"/>
    <property type="match status" value="1"/>
</dbReference>
<dbReference type="Proteomes" id="UP000466442">
    <property type="component" value="Unassembled WGS sequence"/>
</dbReference>
<name>A0A6A4K7W5_APOLU</name>
<dbReference type="GO" id="GO:0008198">
    <property type="term" value="F:ferrous iron binding"/>
    <property type="evidence" value="ECO:0007669"/>
    <property type="project" value="TreeGrafter"/>
</dbReference>
<dbReference type="PANTHER" id="PTHR12907">
    <property type="entry name" value="EGL NINE HOMOLOG-RELATED"/>
    <property type="match status" value="1"/>
</dbReference>
<dbReference type="Gene3D" id="2.60.120.620">
    <property type="entry name" value="q2cbj1_9rhob like domain"/>
    <property type="match status" value="1"/>
</dbReference>
<dbReference type="InterPro" id="IPR006620">
    <property type="entry name" value="Pro_4_hyd_alph"/>
</dbReference>
<evidence type="ECO:0000256" key="3">
    <source>
        <dbReference type="ARBA" id="ARBA00022771"/>
    </source>
</evidence>
<keyword evidence="12" id="KW-1185">Reference proteome</keyword>
<keyword evidence="3" id="KW-0863">Zinc-finger</keyword>
<accession>A0A6A4K7W5</accession>
<dbReference type="Pfam" id="PF13640">
    <property type="entry name" value="2OG-FeII_Oxy_3"/>
    <property type="match status" value="1"/>
</dbReference>
<protein>
    <recommendedName>
        <fullName evidence="9">hypoxia-inducible factor-proline dioxygenase</fullName>
        <ecNumber evidence="9">1.14.11.29</ecNumber>
    </recommendedName>
</protein>
<evidence type="ECO:0000256" key="9">
    <source>
        <dbReference type="ARBA" id="ARBA00039004"/>
    </source>
</evidence>
<evidence type="ECO:0000313" key="11">
    <source>
        <dbReference type="EMBL" id="KAF6214625.1"/>
    </source>
</evidence>
<comment type="cofactor">
    <cofactor evidence="1">
        <name>L-ascorbate</name>
        <dbReference type="ChEBI" id="CHEBI:38290"/>
    </cofactor>
</comment>
<evidence type="ECO:0000256" key="10">
    <source>
        <dbReference type="ARBA" id="ARBA00049134"/>
    </source>
</evidence>
<evidence type="ECO:0000256" key="6">
    <source>
        <dbReference type="ARBA" id="ARBA00022964"/>
    </source>
</evidence>
<dbReference type="GO" id="GO:0008270">
    <property type="term" value="F:zinc ion binding"/>
    <property type="evidence" value="ECO:0007669"/>
    <property type="project" value="UniProtKB-KW"/>
</dbReference>
<evidence type="ECO:0000256" key="8">
    <source>
        <dbReference type="ARBA" id="ARBA00023004"/>
    </source>
</evidence>
<evidence type="ECO:0000256" key="7">
    <source>
        <dbReference type="ARBA" id="ARBA00023002"/>
    </source>
</evidence>
<dbReference type="GO" id="GO:0071456">
    <property type="term" value="P:cellular response to hypoxia"/>
    <property type="evidence" value="ECO:0007669"/>
    <property type="project" value="TreeGrafter"/>
</dbReference>
<evidence type="ECO:0000256" key="2">
    <source>
        <dbReference type="ARBA" id="ARBA00022723"/>
    </source>
</evidence>
<dbReference type="Gene3D" id="6.10.140.2220">
    <property type="match status" value="1"/>
</dbReference>
<dbReference type="PROSITE" id="PS01360">
    <property type="entry name" value="ZF_MYND_1"/>
    <property type="match status" value="1"/>
</dbReference>